<dbReference type="InterPro" id="IPR053737">
    <property type="entry name" value="Type_II_TA_Toxin"/>
</dbReference>
<comment type="caution">
    <text evidence="2">The sequence shown here is derived from an EMBL/GenBank/DDBJ whole genome shotgun (WGS) entry which is preliminary data.</text>
</comment>
<reference evidence="2 3" key="1">
    <citation type="submission" date="2016-10" db="EMBL/GenBank/DDBJ databases">
        <authorList>
            <person name="Varghese N."/>
            <person name="Submissions S."/>
        </authorList>
    </citation>
    <scope>NUCLEOTIDE SEQUENCE [LARGE SCALE GENOMIC DNA]</scope>
    <source>
        <strain evidence="2 3">DSM 1741</strain>
    </source>
</reference>
<evidence type="ECO:0000313" key="2">
    <source>
        <dbReference type="EMBL" id="SFL27925.1"/>
    </source>
</evidence>
<sequence length="323" mass="36254">MTEIIIYEDPEATTAVQVTLDGETVWLTQAQMAELFQVRPQNITIHLKNIFRDGELEEPATCKDFLQVQQEGSRKVQRSRKMYNLDVIISVGYRVNSRRGVRFRQWASSVLKDHLLKGYSLNRQRLGERGLEEAQAALDLMSRTLAANALVDDTGQAVVALIARYAKTWRLLLQYDEDRVPMPEGCSPARGVLECDRARAAIAGLKADLFARGEATQLFGQERDGALPGILGNIEQTMFGEALYASREEKAAHLLYFVIKDHPFADGNKRIGSFLFLLYLQQEEMALRMGDTALTALALLVAESLPRNKDLLIRLVVNLLAES</sequence>
<dbReference type="Gene3D" id="1.20.120.1870">
    <property type="entry name" value="Fic/DOC protein, Fido domain"/>
    <property type="match status" value="1"/>
</dbReference>
<dbReference type="AlphaFoldDB" id="A0A8G2C0B6"/>
<dbReference type="InterPro" id="IPR011204">
    <property type="entry name" value="Virulence_RhuM-like"/>
</dbReference>
<organism evidence="2 3">
    <name type="scientific">Desulfomicrobium norvegicum (strain DSM 1741 / NCIMB 8310)</name>
    <name type="common">Desulfovibrio baculatus (strain Norway 4)</name>
    <name type="synonym">Desulfovibrio desulfuricans (strain Norway 4)</name>
    <dbReference type="NCBI Taxonomy" id="52561"/>
    <lineage>
        <taxon>Bacteria</taxon>
        <taxon>Pseudomonadati</taxon>
        <taxon>Thermodesulfobacteriota</taxon>
        <taxon>Desulfovibrionia</taxon>
        <taxon>Desulfovibrionales</taxon>
        <taxon>Desulfomicrobiaceae</taxon>
        <taxon>Desulfomicrobium</taxon>
    </lineage>
</organism>
<feature type="domain" description="Fido" evidence="1">
    <location>
        <begin position="197"/>
        <end position="322"/>
    </location>
</feature>
<dbReference type="PANTHER" id="PTHR35810:SF1">
    <property type="entry name" value="CYTOPLASMIC PROTEIN"/>
    <property type="match status" value="1"/>
</dbReference>
<dbReference type="InterPro" id="IPR036597">
    <property type="entry name" value="Fido-like_dom_sf"/>
</dbReference>
<protein>
    <submittedName>
        <fullName evidence="2">Fic/DOC family protein</fullName>
    </submittedName>
</protein>
<gene>
    <name evidence="2" type="ORF">SAMN05421830_101317</name>
</gene>
<dbReference type="PROSITE" id="PS51459">
    <property type="entry name" value="FIDO"/>
    <property type="match status" value="1"/>
</dbReference>
<dbReference type="InterPro" id="IPR003812">
    <property type="entry name" value="Fido"/>
</dbReference>
<dbReference type="OrthoDB" id="9802752at2"/>
<evidence type="ECO:0000313" key="3">
    <source>
        <dbReference type="Proteomes" id="UP000199581"/>
    </source>
</evidence>
<dbReference type="Pfam" id="PF13310">
    <property type="entry name" value="Virulence_RhuM"/>
    <property type="match status" value="1"/>
</dbReference>
<dbReference type="PANTHER" id="PTHR35810">
    <property type="entry name" value="CYTOPLASMIC PROTEIN-RELATED"/>
    <property type="match status" value="1"/>
</dbReference>
<name>A0A8G2C0B6_DESNO</name>
<dbReference type="Proteomes" id="UP000199581">
    <property type="component" value="Unassembled WGS sequence"/>
</dbReference>
<dbReference type="RefSeq" id="WP_092188586.1">
    <property type="nucleotide sequence ID" value="NZ_FOTO01000001.1"/>
</dbReference>
<dbReference type="SUPFAM" id="SSF140931">
    <property type="entry name" value="Fic-like"/>
    <property type="match status" value="1"/>
</dbReference>
<dbReference type="Pfam" id="PF02661">
    <property type="entry name" value="Fic"/>
    <property type="match status" value="1"/>
</dbReference>
<evidence type="ECO:0000259" key="1">
    <source>
        <dbReference type="PROSITE" id="PS51459"/>
    </source>
</evidence>
<accession>A0A8G2C0B6</accession>
<dbReference type="EMBL" id="FOTO01000001">
    <property type="protein sequence ID" value="SFL27925.1"/>
    <property type="molecule type" value="Genomic_DNA"/>
</dbReference>
<proteinExistence type="predicted"/>
<keyword evidence="3" id="KW-1185">Reference proteome</keyword>